<comment type="caution">
    <text evidence="1">The sequence shown here is derived from an EMBL/GenBank/DDBJ whole genome shotgun (WGS) entry which is preliminary data.</text>
</comment>
<accession>A0ABS5AM73</accession>
<dbReference type="RefSeq" id="WP_086785199.1">
    <property type="nucleotide sequence ID" value="NZ_JAGIOO010000001.1"/>
</dbReference>
<evidence type="ECO:0000313" key="2">
    <source>
        <dbReference type="Proteomes" id="UP001519363"/>
    </source>
</evidence>
<gene>
    <name evidence="1" type="ORF">JOF53_006533</name>
</gene>
<dbReference type="EMBL" id="JAGIOO010000001">
    <property type="protein sequence ID" value="MBP2477661.1"/>
    <property type="molecule type" value="Genomic_DNA"/>
</dbReference>
<sequence>MTKNTRKTIHCKNCHHAWDEEYLLASGVSLVESHETGRLRPLNKLADDLLSEQPHTHSSGRVYPWSQNTSPINLAHTYWWTVDADSDDPAHIAAATLVNQAIFSGIKAGMGCLRCGFHH</sequence>
<evidence type="ECO:0000313" key="1">
    <source>
        <dbReference type="EMBL" id="MBP2477661.1"/>
    </source>
</evidence>
<dbReference type="Proteomes" id="UP001519363">
    <property type="component" value="Unassembled WGS sequence"/>
</dbReference>
<organism evidence="1 2">
    <name type="scientific">Crossiella equi</name>
    <dbReference type="NCBI Taxonomy" id="130796"/>
    <lineage>
        <taxon>Bacteria</taxon>
        <taxon>Bacillati</taxon>
        <taxon>Actinomycetota</taxon>
        <taxon>Actinomycetes</taxon>
        <taxon>Pseudonocardiales</taxon>
        <taxon>Pseudonocardiaceae</taxon>
        <taxon>Crossiella</taxon>
    </lineage>
</organism>
<name>A0ABS5AM73_9PSEU</name>
<keyword evidence="2" id="KW-1185">Reference proteome</keyword>
<proteinExistence type="predicted"/>
<reference evidence="1 2" key="1">
    <citation type="submission" date="2021-03" db="EMBL/GenBank/DDBJ databases">
        <title>Sequencing the genomes of 1000 actinobacteria strains.</title>
        <authorList>
            <person name="Klenk H.-P."/>
        </authorList>
    </citation>
    <scope>NUCLEOTIDE SEQUENCE [LARGE SCALE GENOMIC DNA]</scope>
    <source>
        <strain evidence="1 2">DSM 44580</strain>
    </source>
</reference>
<protein>
    <submittedName>
        <fullName evidence="1">Uncharacterized protein</fullName>
    </submittedName>
</protein>